<evidence type="ECO:0000256" key="1">
    <source>
        <dbReference type="SAM" id="Phobius"/>
    </source>
</evidence>
<feature type="transmembrane region" description="Helical" evidence="1">
    <location>
        <begin position="123"/>
        <end position="143"/>
    </location>
</feature>
<sequence>MKLYLKNPVILMLFCLMAGMFITVSFVETPLKFQVEGITLSTALGLGKLMFGISTKIQALFLTLILIFMTISQSHYTKLDFTITIVLLSILVLEQFWMLPVLDERADLISSGKPLAPTPLHDYFIYAETAKAIILILAVVLQFRTQPNENRSY</sequence>
<feature type="transmembrane region" description="Helical" evidence="1">
    <location>
        <begin position="9"/>
        <end position="29"/>
    </location>
</feature>
<organism evidence="2 3">
    <name type="scientific">Chryseobacterium wanjuense</name>
    <dbReference type="NCBI Taxonomy" id="356305"/>
    <lineage>
        <taxon>Bacteria</taxon>
        <taxon>Pseudomonadati</taxon>
        <taxon>Bacteroidota</taxon>
        <taxon>Flavobacteriia</taxon>
        <taxon>Flavobacteriales</taxon>
        <taxon>Weeksellaceae</taxon>
        <taxon>Chryseobacterium group</taxon>
        <taxon>Chryseobacterium</taxon>
    </lineage>
</organism>
<dbReference type="EMBL" id="FOIU01000003">
    <property type="protein sequence ID" value="SEW47009.1"/>
    <property type="molecule type" value="Genomic_DNA"/>
</dbReference>
<protein>
    <recommendedName>
        <fullName evidence="4">DUF4149 domain-containing protein</fullName>
    </recommendedName>
</protein>
<evidence type="ECO:0000313" key="2">
    <source>
        <dbReference type="EMBL" id="SEW47009.1"/>
    </source>
</evidence>
<keyword evidence="1" id="KW-1133">Transmembrane helix</keyword>
<dbReference type="Proteomes" id="UP000199469">
    <property type="component" value="Unassembled WGS sequence"/>
</dbReference>
<dbReference type="RefSeq" id="WP_062676321.1">
    <property type="nucleotide sequence ID" value="NZ_FOIU01000003.1"/>
</dbReference>
<gene>
    <name evidence="2" type="ORF">SAMN05421841_3410</name>
</gene>
<feature type="transmembrane region" description="Helical" evidence="1">
    <location>
        <begin position="81"/>
        <end position="99"/>
    </location>
</feature>
<accession>A0A1I0RZA0</accession>
<keyword evidence="1" id="KW-0812">Transmembrane</keyword>
<evidence type="ECO:0000313" key="3">
    <source>
        <dbReference type="Proteomes" id="UP000199469"/>
    </source>
</evidence>
<proteinExistence type="predicted"/>
<reference evidence="3" key="1">
    <citation type="submission" date="2016-10" db="EMBL/GenBank/DDBJ databases">
        <authorList>
            <person name="Varghese N."/>
            <person name="Submissions S."/>
        </authorList>
    </citation>
    <scope>NUCLEOTIDE SEQUENCE [LARGE SCALE GENOMIC DNA]</scope>
    <source>
        <strain evidence="3">DSM 17724</strain>
    </source>
</reference>
<keyword evidence="1" id="KW-0472">Membrane</keyword>
<evidence type="ECO:0008006" key="4">
    <source>
        <dbReference type="Google" id="ProtNLM"/>
    </source>
</evidence>
<dbReference type="OrthoDB" id="1098954at2"/>
<dbReference type="STRING" id="356305.SAMN05421841_3410"/>
<keyword evidence="3" id="KW-1185">Reference proteome</keyword>
<name>A0A1I0RZA0_9FLAO</name>
<dbReference type="AlphaFoldDB" id="A0A1I0RZA0"/>
<feature type="transmembrane region" description="Helical" evidence="1">
    <location>
        <begin position="49"/>
        <end position="69"/>
    </location>
</feature>